<dbReference type="InterPro" id="IPR018764">
    <property type="entry name" value="RskA_C"/>
</dbReference>
<dbReference type="RefSeq" id="WP_188089633.1">
    <property type="nucleotide sequence ID" value="NZ_JACVFC010000002.1"/>
</dbReference>
<organism evidence="3 4">
    <name type="scientific">Chitinophaga qingshengii</name>
    <dbReference type="NCBI Taxonomy" id="1569794"/>
    <lineage>
        <taxon>Bacteria</taxon>
        <taxon>Pseudomonadati</taxon>
        <taxon>Bacteroidota</taxon>
        <taxon>Chitinophagia</taxon>
        <taxon>Chitinophagales</taxon>
        <taxon>Chitinophagaceae</taxon>
        <taxon>Chitinophaga</taxon>
    </lineage>
</organism>
<comment type="caution">
    <text evidence="3">The sequence shown here is derived from an EMBL/GenBank/DDBJ whole genome shotgun (WGS) entry which is preliminary data.</text>
</comment>
<dbReference type="PANTHER" id="PTHR37461:SF1">
    <property type="entry name" value="ANTI-SIGMA-K FACTOR RSKA"/>
    <property type="match status" value="1"/>
</dbReference>
<dbReference type="PANTHER" id="PTHR37461">
    <property type="entry name" value="ANTI-SIGMA-K FACTOR RSKA"/>
    <property type="match status" value="1"/>
</dbReference>
<sequence length="281" mass="30610">MDIQFILSSGLIELYTAGLTSDQESQELEEAMHHYPEVAAAVGACQRNLEEYVRLQAVSPPENIKTRLLHLIQTDPSLANDTIATGGDTSPITPASVAPAGEKKQVSWKWIATAAAVLLLISVAFNIIYFSLWKEFQADYPKNQSLAATPLPVNEDKIKLEQLKNAMAVMEDPKVLKVIMPGTDSFPTAVATVFWNQDNKQVYLKANNLPEPATGKQYQLWAIVDDKAVDAGVFDMGDKAHLLQKLKIAGNAQMFAITLEKKGGADTPTLGQLYVSGKVPG</sequence>
<accession>A0ABR7TSF5</accession>
<dbReference type="InterPro" id="IPR051474">
    <property type="entry name" value="Anti-sigma-K/W_factor"/>
</dbReference>
<keyword evidence="1" id="KW-0812">Transmembrane</keyword>
<evidence type="ECO:0000256" key="1">
    <source>
        <dbReference type="SAM" id="Phobius"/>
    </source>
</evidence>
<protein>
    <submittedName>
        <fullName evidence="3">Anti-sigma factor</fullName>
    </submittedName>
</protein>
<reference evidence="3 4" key="1">
    <citation type="submission" date="2020-09" db="EMBL/GenBank/DDBJ databases">
        <title>Genome sequences of type strains of Chitinophaga qingshengii and Chitinophaga varians.</title>
        <authorList>
            <person name="Kittiwongwattana C."/>
        </authorList>
    </citation>
    <scope>NUCLEOTIDE SEQUENCE [LARGE SCALE GENOMIC DNA]</scope>
    <source>
        <strain evidence="3 4">JCM 30026</strain>
    </source>
</reference>
<dbReference type="EMBL" id="JACVFC010000002">
    <property type="protein sequence ID" value="MBC9932518.1"/>
    <property type="molecule type" value="Genomic_DNA"/>
</dbReference>
<dbReference type="Pfam" id="PF10099">
    <property type="entry name" value="RskA_C"/>
    <property type="match status" value="1"/>
</dbReference>
<keyword evidence="1" id="KW-1133">Transmembrane helix</keyword>
<keyword evidence="4" id="KW-1185">Reference proteome</keyword>
<gene>
    <name evidence="3" type="ORF">ICL07_19190</name>
</gene>
<feature type="transmembrane region" description="Helical" evidence="1">
    <location>
        <begin position="110"/>
        <end position="133"/>
    </location>
</feature>
<proteinExistence type="predicted"/>
<keyword evidence="1" id="KW-0472">Membrane</keyword>
<evidence type="ECO:0000313" key="3">
    <source>
        <dbReference type="EMBL" id="MBC9932518.1"/>
    </source>
</evidence>
<feature type="domain" description="Anti-sigma K factor RskA C-terminal" evidence="2">
    <location>
        <begin position="112"/>
        <end position="269"/>
    </location>
</feature>
<evidence type="ECO:0000313" key="4">
    <source>
        <dbReference type="Proteomes" id="UP000659124"/>
    </source>
</evidence>
<name>A0ABR7TSF5_9BACT</name>
<dbReference type="Proteomes" id="UP000659124">
    <property type="component" value="Unassembled WGS sequence"/>
</dbReference>
<evidence type="ECO:0000259" key="2">
    <source>
        <dbReference type="Pfam" id="PF10099"/>
    </source>
</evidence>